<protein>
    <submittedName>
        <fullName evidence="2">Integrase core domain protein</fullName>
    </submittedName>
</protein>
<dbReference type="InterPro" id="IPR012337">
    <property type="entry name" value="RNaseH-like_sf"/>
</dbReference>
<dbReference type="InterPro" id="IPR051917">
    <property type="entry name" value="Transposase-Integrase"/>
</dbReference>
<dbReference type="EMBL" id="FWFW01000027">
    <property type="protein sequence ID" value="SLN71279.1"/>
    <property type="molecule type" value="Genomic_DNA"/>
</dbReference>
<name>A0A1Y5TY30_9RHOB</name>
<dbReference type="PANTHER" id="PTHR10948:SF23">
    <property type="entry name" value="TRANSPOSASE INSI FOR INSERTION SEQUENCE ELEMENT IS30A-RELATED"/>
    <property type="match status" value="1"/>
</dbReference>
<evidence type="ECO:0000259" key="1">
    <source>
        <dbReference type="PROSITE" id="PS50994"/>
    </source>
</evidence>
<dbReference type="AlphaFoldDB" id="A0A1Y5TY30"/>
<evidence type="ECO:0000313" key="3">
    <source>
        <dbReference type="Proteomes" id="UP000193307"/>
    </source>
</evidence>
<reference evidence="2 3" key="1">
    <citation type="submission" date="2017-03" db="EMBL/GenBank/DDBJ databases">
        <authorList>
            <person name="Afonso C.L."/>
            <person name="Miller P.J."/>
            <person name="Scott M.A."/>
            <person name="Spackman E."/>
            <person name="Goraichik I."/>
            <person name="Dimitrov K.M."/>
            <person name="Suarez D.L."/>
            <person name="Swayne D.E."/>
        </authorList>
    </citation>
    <scope>NUCLEOTIDE SEQUENCE [LARGE SCALE GENOMIC DNA]</scope>
    <source>
        <strain evidence="2 3">CECT 7971</strain>
    </source>
</reference>
<evidence type="ECO:0000313" key="2">
    <source>
        <dbReference type="EMBL" id="SLN71279.1"/>
    </source>
</evidence>
<dbReference type="GO" id="GO:0004803">
    <property type="term" value="F:transposase activity"/>
    <property type="evidence" value="ECO:0007669"/>
    <property type="project" value="TreeGrafter"/>
</dbReference>
<dbReference type="InterPro" id="IPR053392">
    <property type="entry name" value="Transposase_IS30-like"/>
</dbReference>
<dbReference type="Pfam" id="PF00665">
    <property type="entry name" value="rve"/>
    <property type="match status" value="1"/>
</dbReference>
<dbReference type="Proteomes" id="UP000193307">
    <property type="component" value="Unassembled WGS sequence"/>
</dbReference>
<dbReference type="SUPFAM" id="SSF53098">
    <property type="entry name" value="Ribonuclease H-like"/>
    <property type="match status" value="1"/>
</dbReference>
<accession>A0A1Y5TY30</accession>
<dbReference type="GO" id="GO:0032196">
    <property type="term" value="P:transposition"/>
    <property type="evidence" value="ECO:0007669"/>
    <property type="project" value="TreeGrafter"/>
</dbReference>
<keyword evidence="3" id="KW-1185">Reference proteome</keyword>
<dbReference type="PANTHER" id="PTHR10948">
    <property type="entry name" value="TRANSPOSASE"/>
    <property type="match status" value="1"/>
</dbReference>
<dbReference type="GO" id="GO:0015074">
    <property type="term" value="P:DNA integration"/>
    <property type="evidence" value="ECO:0007669"/>
    <property type="project" value="InterPro"/>
</dbReference>
<organism evidence="2 3">
    <name type="scientific">Pacificibacter marinus</name>
    <dbReference type="NCBI Taxonomy" id="658057"/>
    <lineage>
        <taxon>Bacteria</taxon>
        <taxon>Pseudomonadati</taxon>
        <taxon>Pseudomonadota</taxon>
        <taxon>Alphaproteobacteria</taxon>
        <taxon>Rhodobacterales</taxon>
        <taxon>Roseobacteraceae</taxon>
        <taxon>Pacificibacter</taxon>
    </lineage>
</organism>
<gene>
    <name evidence="2" type="ORF">PAM7971_03821</name>
</gene>
<dbReference type="InterPro" id="IPR001584">
    <property type="entry name" value="Integrase_cat-core"/>
</dbReference>
<dbReference type="NCBIfam" id="NF033563">
    <property type="entry name" value="transpos_IS30"/>
    <property type="match status" value="1"/>
</dbReference>
<sequence length="205" mass="23191">MSHETIYRSLYIQARGVLKKELLEHLRAKRTVRRSKHASQKRKGNGQIKNAVSISERPASVEDRAVPGHWEGDLIGGSKNSYIATLVERHSRYVMLVKVANKDTESIVTALIKSAQKLPRELYKSLTWDRGKELADHPRFTLATDVDVYFCDPQSPLSADFDPKSPAGQCVANENTNRLLRQYLPQAEPTYPSIHRQNLARSQGN</sequence>
<dbReference type="InterPro" id="IPR036397">
    <property type="entry name" value="RNaseH_sf"/>
</dbReference>
<dbReference type="PROSITE" id="PS50994">
    <property type="entry name" value="INTEGRASE"/>
    <property type="match status" value="1"/>
</dbReference>
<dbReference type="GO" id="GO:0005829">
    <property type="term" value="C:cytosol"/>
    <property type="evidence" value="ECO:0007669"/>
    <property type="project" value="TreeGrafter"/>
</dbReference>
<dbReference type="Gene3D" id="3.30.420.10">
    <property type="entry name" value="Ribonuclease H-like superfamily/Ribonuclease H"/>
    <property type="match status" value="1"/>
</dbReference>
<dbReference type="GO" id="GO:0003676">
    <property type="term" value="F:nucleic acid binding"/>
    <property type="evidence" value="ECO:0007669"/>
    <property type="project" value="InterPro"/>
</dbReference>
<feature type="domain" description="Integrase catalytic" evidence="1">
    <location>
        <begin position="54"/>
        <end position="159"/>
    </location>
</feature>
<proteinExistence type="predicted"/>